<accession>A0A815R3C9</accession>
<comment type="caution">
    <text evidence="2">The sequence shown here is derived from an EMBL/GenBank/DDBJ whole genome shotgun (WGS) entry which is preliminary data.</text>
</comment>
<dbReference type="GO" id="GO:0005858">
    <property type="term" value="C:axonemal dynein complex"/>
    <property type="evidence" value="ECO:0007669"/>
    <property type="project" value="TreeGrafter"/>
</dbReference>
<evidence type="ECO:0000313" key="3">
    <source>
        <dbReference type="Proteomes" id="UP000663860"/>
    </source>
</evidence>
<dbReference type="InterPro" id="IPR013594">
    <property type="entry name" value="Dynein_heavy_tail"/>
</dbReference>
<reference evidence="2" key="1">
    <citation type="submission" date="2021-02" db="EMBL/GenBank/DDBJ databases">
        <authorList>
            <person name="Nowell W R."/>
        </authorList>
    </citation>
    <scope>NUCLEOTIDE SEQUENCE</scope>
</reference>
<dbReference type="GO" id="GO:0007018">
    <property type="term" value="P:microtubule-based movement"/>
    <property type="evidence" value="ECO:0007669"/>
    <property type="project" value="InterPro"/>
</dbReference>
<dbReference type="Pfam" id="PF08385">
    <property type="entry name" value="DHC_N1"/>
    <property type="match status" value="1"/>
</dbReference>
<gene>
    <name evidence="2" type="ORF">IZO911_LOCUS43477</name>
</gene>
<sequence length="585" mass="67471">MADELDIADLRVYFMADYLIKSLRLRSDKWTKMIQIEDQNRTIIDFCDKAQPTLIVFHVNPAGNLVVSTSFPTSLKSKACFFAKKIPEPLQRDSKEKVASALNFGDLSNAALEQLQIYVNDVIRPLLTTPQNHEEWPDVVSTDLQKHVSDLQSQLQVVTSLVKGKILLPYPKYNPTTTTTTTTNGTTTNPTGYIRTNDTTQTNTKNGDVIDLKLVHAVESVVIEWSHQIRQVLKKDSAQPLLDGLDPLPSTEIEFWKSKRSHLESISEQLNDPRVTKMGELLNKSNSSYYPSFLQIQNDVHHALEEAQDIDTHLRPLSGHFESLETTDFLEAKHLFKPMFHVIELVYNNCQHYATASRIVVLLQEICNLVMKQASENLEPMELFKGEVDEALRKIDETFESLKKFHDEYELTRNKMDTKWDFSPELVFTKWKIFMERMNKIKELFSIANAFLKLEKVEIGGVKGRALSAEIFQIYEEFKDAFEKFSAKTYNPLDTKNTEFVDDIAHFHDIIDDLDRRIGRIANQAFADCNGLEAMFKFVNIFGSLLERPKIHHVFAHNYSILIQQVEREMDDAKELFDRQMSYQE</sequence>
<protein>
    <recommendedName>
        <fullName evidence="1">Dynein heavy chain tail domain-containing protein</fullName>
    </recommendedName>
</protein>
<name>A0A815R3C9_9BILA</name>
<organism evidence="2 3">
    <name type="scientific">Adineta steineri</name>
    <dbReference type="NCBI Taxonomy" id="433720"/>
    <lineage>
        <taxon>Eukaryota</taxon>
        <taxon>Metazoa</taxon>
        <taxon>Spiralia</taxon>
        <taxon>Gnathifera</taxon>
        <taxon>Rotifera</taxon>
        <taxon>Eurotatoria</taxon>
        <taxon>Bdelloidea</taxon>
        <taxon>Adinetida</taxon>
        <taxon>Adinetidae</taxon>
        <taxon>Adineta</taxon>
    </lineage>
</organism>
<dbReference type="InterPro" id="IPR026983">
    <property type="entry name" value="DHC"/>
</dbReference>
<dbReference type="GO" id="GO:0045505">
    <property type="term" value="F:dynein intermediate chain binding"/>
    <property type="evidence" value="ECO:0007669"/>
    <property type="project" value="InterPro"/>
</dbReference>
<evidence type="ECO:0000313" key="2">
    <source>
        <dbReference type="EMBL" id="CAF1471393.1"/>
    </source>
</evidence>
<dbReference type="Proteomes" id="UP000663860">
    <property type="component" value="Unassembled WGS sequence"/>
</dbReference>
<dbReference type="PANTHER" id="PTHR46532:SF11">
    <property type="entry name" value="DYNEIN AXONEMAL HEAVY CHAIN 12"/>
    <property type="match status" value="1"/>
</dbReference>
<dbReference type="AlphaFoldDB" id="A0A815R3C9"/>
<dbReference type="GO" id="GO:0051959">
    <property type="term" value="F:dynein light intermediate chain binding"/>
    <property type="evidence" value="ECO:0007669"/>
    <property type="project" value="InterPro"/>
</dbReference>
<dbReference type="EMBL" id="CAJNOE010002175">
    <property type="protein sequence ID" value="CAF1471393.1"/>
    <property type="molecule type" value="Genomic_DNA"/>
</dbReference>
<evidence type="ECO:0000259" key="1">
    <source>
        <dbReference type="Pfam" id="PF08385"/>
    </source>
</evidence>
<feature type="domain" description="Dynein heavy chain tail" evidence="1">
    <location>
        <begin position="215"/>
        <end position="582"/>
    </location>
</feature>
<proteinExistence type="predicted"/>
<feature type="non-terminal residue" evidence="2">
    <location>
        <position position="1"/>
    </location>
</feature>
<dbReference type="PANTHER" id="PTHR46532">
    <property type="entry name" value="MALE FERTILITY FACTOR KL5"/>
    <property type="match status" value="1"/>
</dbReference>